<dbReference type="NCBIfam" id="NF006052">
    <property type="entry name" value="PRK08199.1"/>
    <property type="match status" value="1"/>
</dbReference>
<dbReference type="Proteomes" id="UP000295304">
    <property type="component" value="Unassembled WGS sequence"/>
</dbReference>
<feature type="domain" description="Thiamine pyrophosphate enzyme N-terminal TPP-binding" evidence="6">
    <location>
        <begin position="10"/>
        <end position="126"/>
    </location>
</feature>
<dbReference type="InterPro" id="IPR012001">
    <property type="entry name" value="Thiamin_PyroP_enz_TPP-bd_dom"/>
</dbReference>
<dbReference type="Gene3D" id="3.40.50.1220">
    <property type="entry name" value="TPP-binding domain"/>
    <property type="match status" value="1"/>
</dbReference>
<dbReference type="GO" id="GO:0030976">
    <property type="term" value="F:thiamine pyrophosphate binding"/>
    <property type="evidence" value="ECO:0007669"/>
    <property type="project" value="InterPro"/>
</dbReference>
<evidence type="ECO:0000259" key="4">
    <source>
        <dbReference type="Pfam" id="PF00205"/>
    </source>
</evidence>
<dbReference type="GO" id="GO:0050660">
    <property type="term" value="F:flavin adenine dinucleotide binding"/>
    <property type="evidence" value="ECO:0007669"/>
    <property type="project" value="TreeGrafter"/>
</dbReference>
<dbReference type="CDD" id="cd00568">
    <property type="entry name" value="TPP_enzymes"/>
    <property type="match status" value="1"/>
</dbReference>
<dbReference type="Pfam" id="PF00205">
    <property type="entry name" value="TPP_enzyme_M"/>
    <property type="match status" value="1"/>
</dbReference>
<gene>
    <name evidence="7" type="ORF">EDD55_10918</name>
</gene>
<keyword evidence="8" id="KW-1185">Reference proteome</keyword>
<feature type="domain" description="Thiamine pyrophosphate enzyme central" evidence="4">
    <location>
        <begin position="199"/>
        <end position="332"/>
    </location>
</feature>
<comment type="similarity">
    <text evidence="1 3">Belongs to the TPP enzyme family.</text>
</comment>
<name>A0A4R3J4X3_9PROT</name>
<accession>A0A4R3J4X3</accession>
<proteinExistence type="inferred from homology"/>
<dbReference type="GO" id="GO:0003984">
    <property type="term" value="F:acetolactate synthase activity"/>
    <property type="evidence" value="ECO:0007669"/>
    <property type="project" value="TreeGrafter"/>
</dbReference>
<evidence type="ECO:0000256" key="2">
    <source>
        <dbReference type="ARBA" id="ARBA00023052"/>
    </source>
</evidence>
<dbReference type="Pfam" id="PF02775">
    <property type="entry name" value="TPP_enzyme_C"/>
    <property type="match status" value="1"/>
</dbReference>
<sequence>MIESSANPKTGGQLVAEGLHRHGVEKIFCVPGESYLEVIDALFDYRDAIDLVTCRHENGAANMAEAYGKLTGRAGVCMVTRGPGACNASIGVHTAFQDSTPMVLLIGQVARPDLGREAFQEVDYEKMYAPLAKAVRQVASAADVPETIAWAFHEAQSGRPGPIVVALPEDMLRESAQSVPCAPRSAEPTAPAPRDIGRLRDVLGRSRRPIVLVGGGGWDDCARADILAFAEAWDLPVCCSFRRHDIVDNRHPCFVGDMGIGPDPALLARFKDADLILVVGARLGEMTSQGYTLLEPGARRAGLVHVHPDGAELGKVFVPELGIVAAVAEFAAAARDLTPAPGAVEWAAWRAEAKADYIANRRPAAFDAALDLGAVMGRLDETLPADAVMTVDAGNFAGWPQRFLSFGGGRRLLGATNGAMGYAVPAAVAAAIADPARLCVACVGDGGFLMTGQEIATAMAWNVHPIILVFNNAMLGTIRMHQERNHPGRVIATDLANPDFAALARAYGAFGAVVETTDAFAPAFEAARASAKPAVIELRTAPDISTTRTTLSAIRAQAQSLARET</sequence>
<keyword evidence="2 3" id="KW-0786">Thiamine pyrophosphate</keyword>
<dbReference type="OrthoDB" id="4494979at2"/>
<dbReference type="InterPro" id="IPR045229">
    <property type="entry name" value="TPP_enz"/>
</dbReference>
<dbReference type="InterPro" id="IPR029035">
    <property type="entry name" value="DHS-like_NAD/FAD-binding_dom"/>
</dbReference>
<dbReference type="GO" id="GO:0005948">
    <property type="term" value="C:acetolactate synthase complex"/>
    <property type="evidence" value="ECO:0007669"/>
    <property type="project" value="TreeGrafter"/>
</dbReference>
<evidence type="ECO:0000259" key="6">
    <source>
        <dbReference type="Pfam" id="PF02776"/>
    </source>
</evidence>
<dbReference type="Pfam" id="PF02776">
    <property type="entry name" value="TPP_enzyme_N"/>
    <property type="match status" value="1"/>
</dbReference>
<dbReference type="Gene3D" id="3.40.50.970">
    <property type="match status" value="2"/>
</dbReference>
<evidence type="ECO:0000313" key="8">
    <source>
        <dbReference type="Proteomes" id="UP000295304"/>
    </source>
</evidence>
<dbReference type="FunFam" id="3.40.50.970:FF:000007">
    <property type="entry name" value="Acetolactate synthase"/>
    <property type="match status" value="1"/>
</dbReference>
<dbReference type="PANTHER" id="PTHR18968:SF120">
    <property type="entry name" value="ACETOLACTATE SYNTHASE LARGE SUBUNIT"/>
    <property type="match status" value="1"/>
</dbReference>
<dbReference type="PANTHER" id="PTHR18968">
    <property type="entry name" value="THIAMINE PYROPHOSPHATE ENZYMES"/>
    <property type="match status" value="1"/>
</dbReference>
<evidence type="ECO:0000256" key="1">
    <source>
        <dbReference type="ARBA" id="ARBA00007812"/>
    </source>
</evidence>
<dbReference type="EMBL" id="SLZW01000009">
    <property type="protein sequence ID" value="TCS60858.1"/>
    <property type="molecule type" value="Genomic_DNA"/>
</dbReference>
<dbReference type="InterPro" id="IPR011766">
    <property type="entry name" value="TPP_enzyme_TPP-bd"/>
</dbReference>
<dbReference type="SUPFAM" id="SSF52467">
    <property type="entry name" value="DHS-like NAD/FAD-binding domain"/>
    <property type="match status" value="1"/>
</dbReference>
<dbReference type="InterPro" id="IPR012000">
    <property type="entry name" value="Thiamin_PyroP_enz_cen_dom"/>
</dbReference>
<dbReference type="InterPro" id="IPR029061">
    <property type="entry name" value="THDP-binding"/>
</dbReference>
<comment type="caution">
    <text evidence="7">The sequence shown here is derived from an EMBL/GenBank/DDBJ whole genome shotgun (WGS) entry which is preliminary data.</text>
</comment>
<dbReference type="GO" id="GO:0000287">
    <property type="term" value="F:magnesium ion binding"/>
    <property type="evidence" value="ECO:0007669"/>
    <property type="project" value="InterPro"/>
</dbReference>
<reference evidence="7 8" key="1">
    <citation type="submission" date="2019-03" db="EMBL/GenBank/DDBJ databases">
        <title>Genomic Encyclopedia of Type Strains, Phase IV (KMG-IV): sequencing the most valuable type-strain genomes for metagenomic binning, comparative biology and taxonomic classification.</title>
        <authorList>
            <person name="Goeker M."/>
        </authorList>
    </citation>
    <scope>NUCLEOTIDE SEQUENCE [LARGE SCALE GENOMIC DNA]</scope>
    <source>
        <strain evidence="7 8">DSM 101688</strain>
    </source>
</reference>
<dbReference type="AlphaFoldDB" id="A0A4R3J4X3"/>
<feature type="domain" description="Thiamine pyrophosphate enzyme TPP-binding" evidence="5">
    <location>
        <begin position="392"/>
        <end position="537"/>
    </location>
</feature>
<evidence type="ECO:0000259" key="5">
    <source>
        <dbReference type="Pfam" id="PF02775"/>
    </source>
</evidence>
<dbReference type="SUPFAM" id="SSF52518">
    <property type="entry name" value="Thiamin diphosphate-binding fold (THDP-binding)"/>
    <property type="match status" value="2"/>
</dbReference>
<protein>
    <submittedName>
        <fullName evidence="7">Acetolactate synthase large subunit</fullName>
    </submittedName>
</protein>
<evidence type="ECO:0000256" key="3">
    <source>
        <dbReference type="RuleBase" id="RU362132"/>
    </source>
</evidence>
<dbReference type="GO" id="GO:0009099">
    <property type="term" value="P:L-valine biosynthetic process"/>
    <property type="evidence" value="ECO:0007669"/>
    <property type="project" value="TreeGrafter"/>
</dbReference>
<organism evidence="7 8">
    <name type="scientific">Varunaivibrio sulfuroxidans</name>
    <dbReference type="NCBI Taxonomy" id="1773489"/>
    <lineage>
        <taxon>Bacteria</taxon>
        <taxon>Pseudomonadati</taxon>
        <taxon>Pseudomonadota</taxon>
        <taxon>Alphaproteobacteria</taxon>
        <taxon>Rhodospirillales</taxon>
        <taxon>Magnetovibrionaceae</taxon>
        <taxon>Varunaivibrio</taxon>
    </lineage>
</organism>
<evidence type="ECO:0000313" key="7">
    <source>
        <dbReference type="EMBL" id="TCS60858.1"/>
    </source>
</evidence>
<dbReference type="RefSeq" id="WP_132939691.1">
    <property type="nucleotide sequence ID" value="NZ_CP119676.1"/>
</dbReference>
<dbReference type="CDD" id="cd07035">
    <property type="entry name" value="TPP_PYR_POX_like"/>
    <property type="match status" value="1"/>
</dbReference>
<dbReference type="GO" id="GO:0009097">
    <property type="term" value="P:isoleucine biosynthetic process"/>
    <property type="evidence" value="ECO:0007669"/>
    <property type="project" value="TreeGrafter"/>
</dbReference>